<organism evidence="2 3">
    <name type="scientific">Paracerasibacillus soli</name>
    <dbReference type="NCBI Taxonomy" id="480284"/>
    <lineage>
        <taxon>Bacteria</taxon>
        <taxon>Bacillati</taxon>
        <taxon>Bacillota</taxon>
        <taxon>Bacilli</taxon>
        <taxon>Bacillales</taxon>
        <taxon>Bacillaceae</taxon>
        <taxon>Paracerasibacillus</taxon>
    </lineage>
</organism>
<evidence type="ECO:0000313" key="2">
    <source>
        <dbReference type="EMBL" id="MDY0409146.1"/>
    </source>
</evidence>
<dbReference type="Proteomes" id="UP001275315">
    <property type="component" value="Unassembled WGS sequence"/>
</dbReference>
<keyword evidence="3" id="KW-1185">Reference proteome</keyword>
<proteinExistence type="predicted"/>
<accession>A0ABU5CRZ5</accession>
<comment type="caution">
    <text evidence="2">The sequence shown here is derived from an EMBL/GenBank/DDBJ whole genome shotgun (WGS) entry which is preliminary data.</text>
</comment>
<evidence type="ECO:0000313" key="3">
    <source>
        <dbReference type="Proteomes" id="UP001275315"/>
    </source>
</evidence>
<keyword evidence="1" id="KW-1133">Transmembrane helix</keyword>
<name>A0ABU5CRZ5_9BACI</name>
<sequence>MQCKNCGNEQNEGKFCGQCGGPLEENVHVTENTPQEEVAATSVESQEVLVTSSTQAGTEANGNNTSNESIEKVKETSKMFGQYFVNYLKHPSEIFSKKGHEFQNGMISLVLLSVIMSLSFYFMVDDMSWLVSHSFRHLQVFSCLWPFP</sequence>
<keyword evidence="1" id="KW-0472">Membrane</keyword>
<dbReference type="RefSeq" id="WP_320379958.1">
    <property type="nucleotide sequence ID" value="NZ_JAWDIQ010000002.1"/>
</dbReference>
<dbReference type="EMBL" id="JAWDIQ010000002">
    <property type="protein sequence ID" value="MDY0409146.1"/>
    <property type="molecule type" value="Genomic_DNA"/>
</dbReference>
<feature type="transmembrane region" description="Helical" evidence="1">
    <location>
        <begin position="106"/>
        <end position="124"/>
    </location>
</feature>
<protein>
    <submittedName>
        <fullName evidence="2">Zinc ribbon domain-containing protein</fullName>
    </submittedName>
</protein>
<keyword evidence="1" id="KW-0812">Transmembrane</keyword>
<reference evidence="2 3" key="1">
    <citation type="submission" date="2023-10" db="EMBL/GenBank/DDBJ databases">
        <title>Virgibacillus soli CC-YMP-6 genome.</title>
        <authorList>
            <person name="Miliotis G."/>
            <person name="Sengupta P."/>
            <person name="Hameed A."/>
            <person name="Chuvochina M."/>
            <person name="Mcdonagh F."/>
            <person name="Simpson A.C."/>
            <person name="Singh N.K."/>
            <person name="Rekha P.D."/>
            <person name="Raman K."/>
            <person name="Hugenholtz P."/>
            <person name="Venkateswaran K."/>
        </authorList>
    </citation>
    <scope>NUCLEOTIDE SEQUENCE [LARGE SCALE GENOMIC DNA]</scope>
    <source>
        <strain evidence="2 3">CC-YMP-6</strain>
    </source>
</reference>
<gene>
    <name evidence="2" type="ORF">RWD45_11960</name>
</gene>
<evidence type="ECO:0000256" key="1">
    <source>
        <dbReference type="SAM" id="Phobius"/>
    </source>
</evidence>